<dbReference type="HOGENOM" id="CLU_118482_5_2_12"/>
<evidence type="ECO:0000256" key="8">
    <source>
        <dbReference type="HAMAP-Rule" id="MF_00265"/>
    </source>
</evidence>
<evidence type="ECO:0000259" key="9">
    <source>
        <dbReference type="Pfam" id="PF01850"/>
    </source>
</evidence>
<reference evidence="10 11" key="1">
    <citation type="submission" date="2012-01" db="EMBL/GenBank/DDBJ databases">
        <title>The Genome Sequence of Treponema denticola SP33.</title>
        <authorList>
            <consortium name="The Broad Institute Genome Sequencing Platform"/>
            <person name="Earl A."/>
            <person name="Ward D."/>
            <person name="Feldgarden M."/>
            <person name="Gevers D."/>
            <person name="Blanton J.M."/>
            <person name="Fenno C.J."/>
            <person name="Baranova O.V."/>
            <person name="Mathney J."/>
            <person name="Dewhirst F.E."/>
            <person name="Izard J."/>
            <person name="Young S.K."/>
            <person name="Zeng Q."/>
            <person name="Gargeya S."/>
            <person name="Fitzgerald M."/>
            <person name="Haas B."/>
            <person name="Abouelleil A."/>
            <person name="Alvarado L."/>
            <person name="Arachchi H.M."/>
            <person name="Berlin A."/>
            <person name="Chapman S.B."/>
            <person name="Gearin G."/>
            <person name="Goldberg J."/>
            <person name="Griggs A."/>
            <person name="Gujja S."/>
            <person name="Hansen M."/>
            <person name="Heiman D."/>
            <person name="Howarth C."/>
            <person name="Larimer J."/>
            <person name="Lui A."/>
            <person name="MacDonald P.J.P."/>
            <person name="McCowen C."/>
            <person name="Montmayeur A."/>
            <person name="Murphy C."/>
            <person name="Neiman D."/>
            <person name="Pearson M."/>
            <person name="Priest M."/>
            <person name="Roberts A."/>
            <person name="Saif S."/>
            <person name="Shea T."/>
            <person name="Sisk P."/>
            <person name="Stolte C."/>
            <person name="Sykes S."/>
            <person name="Wortman J."/>
            <person name="Nusbaum C."/>
            <person name="Birren B."/>
        </authorList>
    </citation>
    <scope>NUCLEOTIDE SEQUENCE [LARGE SCALE GENOMIC DNA]</scope>
    <source>
        <strain evidence="10 11">SP33</strain>
    </source>
</reference>
<dbReference type="GO" id="GO:0000287">
    <property type="term" value="F:magnesium ion binding"/>
    <property type="evidence" value="ECO:0007669"/>
    <property type="project" value="UniProtKB-UniRule"/>
</dbReference>
<comment type="caution">
    <text evidence="10">The sequence shown here is derived from an EMBL/GenBank/DDBJ whole genome shotgun (WGS) entry which is preliminary data.</text>
</comment>
<dbReference type="SUPFAM" id="SSF88723">
    <property type="entry name" value="PIN domain-like"/>
    <property type="match status" value="1"/>
</dbReference>
<dbReference type="HAMAP" id="MF_00265">
    <property type="entry name" value="VapC_Nob1"/>
    <property type="match status" value="1"/>
</dbReference>
<dbReference type="PANTHER" id="PTHR33653">
    <property type="entry name" value="RIBONUCLEASE VAPC2"/>
    <property type="match status" value="1"/>
</dbReference>
<keyword evidence="5 8" id="KW-0378">Hydrolase</keyword>
<dbReference type="InterPro" id="IPR002716">
    <property type="entry name" value="PIN_dom"/>
</dbReference>
<dbReference type="InterPro" id="IPR022907">
    <property type="entry name" value="VapC_family"/>
</dbReference>
<comment type="similarity">
    <text evidence="7 8">Belongs to the PINc/VapC protein family.</text>
</comment>
<keyword evidence="4 8" id="KW-0479">Metal-binding</keyword>
<evidence type="ECO:0000256" key="2">
    <source>
        <dbReference type="ARBA" id="ARBA00022649"/>
    </source>
</evidence>
<keyword evidence="2 8" id="KW-1277">Toxin-antitoxin system</keyword>
<evidence type="ECO:0000313" key="11">
    <source>
        <dbReference type="Proteomes" id="UP000016183"/>
    </source>
</evidence>
<feature type="binding site" evidence="8">
    <location>
        <position position="6"/>
    </location>
    <ligand>
        <name>Mg(2+)</name>
        <dbReference type="ChEBI" id="CHEBI:18420"/>
    </ligand>
</feature>
<comment type="cofactor">
    <cofactor evidence="1 8">
        <name>Mg(2+)</name>
        <dbReference type="ChEBI" id="CHEBI:18420"/>
    </cofactor>
</comment>
<evidence type="ECO:0000256" key="3">
    <source>
        <dbReference type="ARBA" id="ARBA00022722"/>
    </source>
</evidence>
<protein>
    <recommendedName>
        <fullName evidence="8">Ribonuclease VapC</fullName>
        <shortName evidence="8">RNase VapC</shortName>
        <ecNumber evidence="8">3.1.-.-</ecNumber>
    </recommendedName>
    <alternativeName>
        <fullName evidence="8">Toxin VapC</fullName>
    </alternativeName>
</protein>
<keyword evidence="6 8" id="KW-0460">Magnesium</keyword>
<dbReference type="InterPro" id="IPR029060">
    <property type="entry name" value="PIN-like_dom_sf"/>
</dbReference>
<feature type="domain" description="PIN" evidence="9">
    <location>
        <begin position="3"/>
        <end position="122"/>
    </location>
</feature>
<comment type="function">
    <text evidence="8">Toxic component of a toxin-antitoxin (TA) system. An RNase.</text>
</comment>
<dbReference type="EC" id="3.1.-.-" evidence="8"/>
<dbReference type="PANTHER" id="PTHR33653:SF1">
    <property type="entry name" value="RIBONUCLEASE VAPC2"/>
    <property type="match status" value="1"/>
</dbReference>
<proteinExistence type="inferred from homology"/>
<evidence type="ECO:0000256" key="5">
    <source>
        <dbReference type="ARBA" id="ARBA00022801"/>
    </source>
</evidence>
<accession>M2BU16</accession>
<sequence>MAYLIDTDIIIFALRGDKTVLAKFEENKHIPISISMITYAELVFGAKRSQNEHKNMIKVNHIREIYPIEELNADVMEIFADIKAKLYAKAIRIEDMDLFIAATAIYNNLTLVTNNTKHFEHVPLLKLENWKKCFYKIR</sequence>
<evidence type="ECO:0000256" key="1">
    <source>
        <dbReference type="ARBA" id="ARBA00001946"/>
    </source>
</evidence>
<feature type="binding site" evidence="8">
    <location>
        <position position="97"/>
    </location>
    <ligand>
        <name>Mg(2+)</name>
        <dbReference type="ChEBI" id="CHEBI:18420"/>
    </ligand>
</feature>
<dbReference type="PATRIC" id="fig|999437.3.peg.1062"/>
<evidence type="ECO:0000256" key="4">
    <source>
        <dbReference type="ARBA" id="ARBA00022723"/>
    </source>
</evidence>
<gene>
    <name evidence="8" type="primary">vapC</name>
    <name evidence="10" type="ORF">HMPREF9733_01045</name>
</gene>
<dbReference type="Proteomes" id="UP000016183">
    <property type="component" value="Unassembled WGS sequence"/>
</dbReference>
<evidence type="ECO:0000313" key="10">
    <source>
        <dbReference type="EMBL" id="EMB24983.1"/>
    </source>
</evidence>
<dbReference type="RefSeq" id="WP_010694711.1">
    <property type="nucleotide sequence ID" value="NZ_KB442453.1"/>
</dbReference>
<dbReference type="EMBL" id="AGDZ01000019">
    <property type="protein sequence ID" value="EMB24983.1"/>
    <property type="molecule type" value="Genomic_DNA"/>
</dbReference>
<name>M2BU16_TREDN</name>
<dbReference type="CDD" id="cd18742">
    <property type="entry name" value="PIN_VapC4-5_FitB-like"/>
    <property type="match status" value="1"/>
</dbReference>
<dbReference type="Pfam" id="PF01850">
    <property type="entry name" value="PIN"/>
    <property type="match status" value="1"/>
</dbReference>
<organism evidence="10 11">
    <name type="scientific">Treponema denticola SP33</name>
    <dbReference type="NCBI Taxonomy" id="999437"/>
    <lineage>
        <taxon>Bacteria</taxon>
        <taxon>Pseudomonadati</taxon>
        <taxon>Spirochaetota</taxon>
        <taxon>Spirochaetia</taxon>
        <taxon>Spirochaetales</taxon>
        <taxon>Treponemataceae</taxon>
        <taxon>Treponema</taxon>
    </lineage>
</organism>
<keyword evidence="8" id="KW-0800">Toxin</keyword>
<evidence type="ECO:0000256" key="7">
    <source>
        <dbReference type="ARBA" id="ARBA00038093"/>
    </source>
</evidence>
<dbReference type="Gene3D" id="3.40.50.1010">
    <property type="entry name" value="5'-nuclease"/>
    <property type="match status" value="1"/>
</dbReference>
<dbReference type="InterPro" id="IPR050556">
    <property type="entry name" value="Type_II_TA_system_RNase"/>
</dbReference>
<dbReference type="GO" id="GO:0090729">
    <property type="term" value="F:toxin activity"/>
    <property type="evidence" value="ECO:0007669"/>
    <property type="project" value="UniProtKB-KW"/>
</dbReference>
<keyword evidence="3 8" id="KW-0540">Nuclease</keyword>
<evidence type="ECO:0000256" key="6">
    <source>
        <dbReference type="ARBA" id="ARBA00022842"/>
    </source>
</evidence>
<dbReference type="OrthoDB" id="9796690at2"/>
<dbReference type="GO" id="GO:0004540">
    <property type="term" value="F:RNA nuclease activity"/>
    <property type="evidence" value="ECO:0007669"/>
    <property type="project" value="InterPro"/>
</dbReference>
<dbReference type="GO" id="GO:0016787">
    <property type="term" value="F:hydrolase activity"/>
    <property type="evidence" value="ECO:0007669"/>
    <property type="project" value="UniProtKB-KW"/>
</dbReference>
<dbReference type="AlphaFoldDB" id="M2BU16"/>